<dbReference type="AlphaFoldDB" id="A0A291N116"/>
<accession>A0A291N116</accession>
<protein>
    <recommendedName>
        <fullName evidence="4">DUF2750 domain-containing protein</fullName>
    </recommendedName>
</protein>
<dbReference type="InterPro" id="IPR021284">
    <property type="entry name" value="DUF2750"/>
</dbReference>
<dbReference type="Proteomes" id="UP000219422">
    <property type="component" value="Chromosome"/>
</dbReference>
<dbReference type="EMBL" id="CP023741">
    <property type="protein sequence ID" value="ATI80850.1"/>
    <property type="molecule type" value="Genomic_DNA"/>
</dbReference>
<organism evidence="2 3">
    <name type="scientific">Sphingobium yanoikuyae</name>
    <name type="common">Sphingomonas yanoikuyae</name>
    <dbReference type="NCBI Taxonomy" id="13690"/>
    <lineage>
        <taxon>Bacteria</taxon>
        <taxon>Pseudomonadati</taxon>
        <taxon>Pseudomonadota</taxon>
        <taxon>Alphaproteobacteria</taxon>
        <taxon>Sphingomonadales</taxon>
        <taxon>Sphingomonadaceae</taxon>
        <taxon>Sphingobium</taxon>
    </lineage>
</organism>
<name>A0A291N116_SPHYA</name>
<dbReference type="KEGG" id="sya:A6768_13250"/>
<evidence type="ECO:0000313" key="3">
    <source>
        <dbReference type="Proteomes" id="UP000219422"/>
    </source>
</evidence>
<dbReference type="GeneID" id="97012917"/>
<gene>
    <name evidence="2" type="ORF">A6768_13250</name>
</gene>
<evidence type="ECO:0008006" key="4">
    <source>
        <dbReference type="Google" id="ProtNLM"/>
    </source>
</evidence>
<sequence>MNPHQVDAAFKVERLPLDKFIPNWLPGLQRDGLFVGMNWSGDRSVDDDVQTNEVTDRLTATRR</sequence>
<feature type="region of interest" description="Disordered" evidence="1">
    <location>
        <begin position="43"/>
        <end position="63"/>
    </location>
</feature>
<evidence type="ECO:0000313" key="2">
    <source>
        <dbReference type="EMBL" id="ATI80850.1"/>
    </source>
</evidence>
<reference evidence="2 3" key="1">
    <citation type="submission" date="2017-10" db="EMBL/GenBank/DDBJ databases">
        <title>Sphingobium yanoikuyae S72.</title>
        <authorList>
            <person name="Sanchez E."/>
            <person name="Bustos P."/>
            <person name="Mendoza P."/>
            <person name="Guo X."/>
            <person name="Mendoza A."/>
        </authorList>
    </citation>
    <scope>NUCLEOTIDE SEQUENCE [LARGE SCALE GENOMIC DNA]</scope>
    <source>
        <strain evidence="2 3">S72</strain>
    </source>
</reference>
<evidence type="ECO:0000256" key="1">
    <source>
        <dbReference type="SAM" id="MobiDB-lite"/>
    </source>
</evidence>
<proteinExistence type="predicted"/>
<dbReference type="RefSeq" id="WP_097383974.1">
    <property type="nucleotide sequence ID" value="NZ_CP023741.1"/>
</dbReference>
<dbReference type="Pfam" id="PF11042">
    <property type="entry name" value="DUF2750"/>
    <property type="match status" value="1"/>
</dbReference>